<evidence type="ECO:0008006" key="4">
    <source>
        <dbReference type="Google" id="ProtNLM"/>
    </source>
</evidence>
<dbReference type="AlphaFoldDB" id="A0A6V3P6R8"/>
<evidence type="ECO:0000313" key="2">
    <source>
        <dbReference type="EMBL" id="CAE0668341.1"/>
    </source>
</evidence>
<dbReference type="EMBL" id="HBIV01027894">
    <property type="protein sequence ID" value="CAE0668341.1"/>
    <property type="molecule type" value="Transcribed_RNA"/>
</dbReference>
<reference evidence="3" key="1">
    <citation type="submission" date="2021-01" db="EMBL/GenBank/DDBJ databases">
        <authorList>
            <person name="Corre E."/>
            <person name="Pelletier E."/>
            <person name="Niang G."/>
            <person name="Scheremetjew M."/>
            <person name="Finn R."/>
            <person name="Kale V."/>
            <person name="Holt S."/>
            <person name="Cochrane G."/>
            <person name="Meng A."/>
            <person name="Brown T."/>
            <person name="Cohen L."/>
        </authorList>
    </citation>
    <scope>NUCLEOTIDE SEQUENCE</scope>
    <source>
        <strain evidence="3">CCCM811</strain>
    </source>
</reference>
<name>A0A6V3P6R8_9EUKA</name>
<feature type="region of interest" description="Disordered" evidence="1">
    <location>
        <begin position="271"/>
        <end position="306"/>
    </location>
</feature>
<gene>
    <name evidence="2" type="ORF">LGLO00237_LOCUS19965</name>
    <name evidence="3" type="ORF">LGLO00237_LOCUS19966</name>
</gene>
<evidence type="ECO:0000256" key="1">
    <source>
        <dbReference type="SAM" id="MobiDB-lite"/>
    </source>
</evidence>
<organism evidence="3">
    <name type="scientific">Lotharella globosa</name>
    <dbReference type="NCBI Taxonomy" id="91324"/>
    <lineage>
        <taxon>Eukaryota</taxon>
        <taxon>Sar</taxon>
        <taxon>Rhizaria</taxon>
        <taxon>Cercozoa</taxon>
        <taxon>Chlorarachniophyceae</taxon>
        <taxon>Lotharella</taxon>
    </lineage>
</organism>
<evidence type="ECO:0000313" key="3">
    <source>
        <dbReference type="EMBL" id="CAE0668342.1"/>
    </source>
</evidence>
<proteinExistence type="predicted"/>
<protein>
    <recommendedName>
        <fullName evidence="4">VHS domain-containing protein</fullName>
    </recommendedName>
</protein>
<dbReference type="EMBL" id="HBIV01027895">
    <property type="protein sequence ID" value="CAE0668342.1"/>
    <property type="molecule type" value="Transcribed_RNA"/>
</dbReference>
<sequence length="342" mass="38791">MDMLVKNAPNFRKQLNDASLASAVVKTLPKSVRNPQGKRFVNLDKNSVVKSEKINKTLLLIQRWATVLSKWKEAYDELVGRNCEFPEPLKDEISPLDFCDEKVPAPKPHEFADKDCRSVVEVFTLLKDMIRAEKAAPKNTVSEPAVNRKLSQEQLSRMSFEQIMSYTLEQSFVQAKLDKDNRNRNSKTLAKDPVINHLMGEVARLESLLQERIGTEALDYEEVAEIMQCLEMLKQIRVLYSSVVANDKAISETTSTALSNPALPGFREDVKKSKTRTTGGVKRTSKDVKSTAGYRTNREPQASAPVPTVDLLEFVFDRQESGESDIDENLFHRENNRSQRSR</sequence>
<accession>A0A6V3P6R8</accession>